<name>A0ABU4G393_9BACL</name>
<protein>
    <submittedName>
        <fullName evidence="1">Uncharacterized protein</fullName>
    </submittedName>
</protein>
<dbReference type="Proteomes" id="UP001280629">
    <property type="component" value="Unassembled WGS sequence"/>
</dbReference>
<evidence type="ECO:0000313" key="1">
    <source>
        <dbReference type="EMBL" id="MDW0111432.1"/>
    </source>
</evidence>
<keyword evidence="2" id="KW-1185">Reference proteome</keyword>
<dbReference type="RefSeq" id="WP_317937089.1">
    <property type="nucleotide sequence ID" value="NZ_JAUBDH010000014.1"/>
</dbReference>
<sequence>MRWASIGDIGKMESGIGIIELGIGTLERRIGKMEKLIGKGRRFKSVKGLIGSASLV</sequence>
<organism evidence="1 2">
    <name type="scientific">Sporosarcina aquimarina</name>
    <dbReference type="NCBI Taxonomy" id="114975"/>
    <lineage>
        <taxon>Bacteria</taxon>
        <taxon>Bacillati</taxon>
        <taxon>Bacillota</taxon>
        <taxon>Bacilli</taxon>
        <taxon>Bacillales</taxon>
        <taxon>Caryophanaceae</taxon>
        <taxon>Sporosarcina</taxon>
    </lineage>
</organism>
<gene>
    <name evidence="1" type="ORF">QT716_15525</name>
</gene>
<evidence type="ECO:0000313" key="2">
    <source>
        <dbReference type="Proteomes" id="UP001280629"/>
    </source>
</evidence>
<dbReference type="EMBL" id="JAUBDH010000014">
    <property type="protein sequence ID" value="MDW0111432.1"/>
    <property type="molecule type" value="Genomic_DNA"/>
</dbReference>
<accession>A0ABU4G393</accession>
<proteinExistence type="predicted"/>
<reference evidence="1 2" key="1">
    <citation type="submission" date="2023-06" db="EMBL/GenBank/DDBJ databases">
        <title>Sporosarcina sp. nov., isolated from Korean traditional fermented seafood 'Jeotgal'.</title>
        <authorList>
            <person name="Yang A.-I."/>
            <person name="Shin N.-R."/>
        </authorList>
    </citation>
    <scope>NUCLEOTIDE SEQUENCE [LARGE SCALE GENOMIC DNA]</scope>
    <source>
        <strain evidence="1 2">KCTC3840</strain>
    </source>
</reference>
<comment type="caution">
    <text evidence="1">The sequence shown here is derived from an EMBL/GenBank/DDBJ whole genome shotgun (WGS) entry which is preliminary data.</text>
</comment>